<organism evidence="1 2">
    <name type="scientific">Weissella cibaria</name>
    <dbReference type="NCBI Taxonomy" id="137591"/>
    <lineage>
        <taxon>Bacteria</taxon>
        <taxon>Bacillati</taxon>
        <taxon>Bacillota</taxon>
        <taxon>Bacilli</taxon>
        <taxon>Lactobacillales</taxon>
        <taxon>Lactobacillaceae</taxon>
        <taxon>Weissella</taxon>
    </lineage>
</organism>
<protein>
    <submittedName>
        <fullName evidence="1">Uncharacterized protein</fullName>
    </submittedName>
</protein>
<reference evidence="1 2" key="1">
    <citation type="submission" date="2019-07" db="EMBL/GenBank/DDBJ databases">
        <title>Genome sequence of Weissella cibaria GK1.</title>
        <authorList>
            <person name="Choi H.-J."/>
        </authorList>
    </citation>
    <scope>NUCLEOTIDE SEQUENCE [LARGE SCALE GENOMIC DNA]</scope>
    <source>
        <strain evidence="1 2">GK1</strain>
    </source>
</reference>
<dbReference type="AlphaFoldDB" id="A0A9Q8N8K4"/>
<name>A0A9Q8N8K4_9LACO</name>
<comment type="caution">
    <text evidence="1">The sequence shown here is derived from an EMBL/GenBank/DDBJ whole genome shotgun (WGS) entry which is preliminary data.</text>
</comment>
<evidence type="ECO:0000313" key="2">
    <source>
        <dbReference type="Proteomes" id="UP000320012"/>
    </source>
</evidence>
<proteinExistence type="predicted"/>
<dbReference type="EMBL" id="VNHC01000002">
    <property type="protein sequence ID" value="TVV27252.1"/>
    <property type="molecule type" value="Genomic_DNA"/>
</dbReference>
<gene>
    <name evidence="1" type="ORF">FO435_04855</name>
</gene>
<dbReference type="Proteomes" id="UP000320012">
    <property type="component" value="Unassembled WGS sequence"/>
</dbReference>
<dbReference type="RefSeq" id="WP_145461240.1">
    <property type="nucleotide sequence ID" value="NZ_VNGY01000001.1"/>
</dbReference>
<sequence>MTYSPFVDLLKDLEKRVTDQVNLPVYRVLPDPEQPEPFVVLSGHTDNDLALRTGLAVSDTTISVHVFYPANSRIKFENALYKLRGVIAQSKRVINVSTSQTVFDNSIGRDVYHAVISVRAII</sequence>
<evidence type="ECO:0000313" key="1">
    <source>
        <dbReference type="EMBL" id="TVV27252.1"/>
    </source>
</evidence>
<accession>A0A9Q8N8K4</accession>